<sequence length="528" mass="56471">MLDANLTQQLKAYLVNIREPIELVASLGDDAKSRQMGELLNEIAALSDKVTVVTGHDRRTPSFMIRRVGTDIGVRFAGLPMGHEFTSLVLALLQVGGHPSKAAQDLLDQVRGLEGSYNFETYFSLSCQNCPDVVQALNLMAVLNPGITHTAIDGALFQDEVNERKVMAVPTVYLNGETFGQGRMELEQIVARLDTGASKKAAAKIAQKDAFEVLIVGGGPAGAAAAIYTARKGIRTGIAAERFGGQVLDTMAIENFISVQHTEGPKLVAQLEQHVGDYDVDVMNLQRAQKLIPATSEGGLHEVVLENGASLKARSVILATGARWRQINVPGEEQYKNKGVAYCPHCDGPLFKGKRVAVIGGGNSGVEAAIDLAGIVAHVTLIEYDSALRADAVLQRKLATLPNVQIVTSAMTTEVLGDGEKVTGLVYKDRSGDARHQVALEGIFVQIGLVPNTEWLRGAVGLSQHGEIEVDHRGHTSQPGIFAAGDATTIPFKQIVIAMGDGAKAGLSAFDYLIRLPAEETRDWEQAA</sequence>
<evidence type="ECO:0000313" key="13">
    <source>
        <dbReference type="EMBL" id="UUL83279.1"/>
    </source>
</evidence>
<dbReference type="Gene3D" id="3.40.30.80">
    <property type="match status" value="1"/>
</dbReference>
<dbReference type="InterPro" id="IPR050097">
    <property type="entry name" value="Ferredoxin-NADP_redctase_2"/>
</dbReference>
<accession>A0ABY5LC21</accession>
<dbReference type="NCBIfam" id="TIGR03140">
    <property type="entry name" value="AhpF"/>
    <property type="match status" value="1"/>
</dbReference>
<dbReference type="CDD" id="cd03026">
    <property type="entry name" value="AhpF_NTD_C"/>
    <property type="match status" value="1"/>
</dbReference>
<keyword evidence="6" id="KW-0274">FAD</keyword>
<reference evidence="13" key="1">
    <citation type="submission" date="2022-07" db="EMBL/GenBank/DDBJ databases">
        <title>Sphingomonas sp. nov., a novel bacterium isolated from the north slope of the Mount Everest.</title>
        <authorList>
            <person name="Cui X."/>
            <person name="Liu Y."/>
        </authorList>
    </citation>
    <scope>NUCLEOTIDE SEQUENCE</scope>
    <source>
        <strain evidence="13">S5-59</strain>
    </source>
</reference>
<evidence type="ECO:0000313" key="14">
    <source>
        <dbReference type="Proteomes" id="UP001058533"/>
    </source>
</evidence>
<dbReference type="SUPFAM" id="SSF52833">
    <property type="entry name" value="Thioredoxin-like"/>
    <property type="match status" value="2"/>
</dbReference>
<evidence type="ECO:0000256" key="3">
    <source>
        <dbReference type="ARBA" id="ARBA00011738"/>
    </source>
</evidence>
<dbReference type="SUPFAM" id="SSF51905">
    <property type="entry name" value="FAD/NAD(P)-binding domain"/>
    <property type="match status" value="1"/>
</dbReference>
<dbReference type="PANTHER" id="PTHR48105">
    <property type="entry name" value="THIOREDOXIN REDUCTASE 1-RELATED-RELATED"/>
    <property type="match status" value="1"/>
</dbReference>
<feature type="domain" description="Thioredoxin-like fold" evidence="12">
    <location>
        <begin position="123"/>
        <end position="190"/>
    </location>
</feature>
<evidence type="ECO:0000259" key="12">
    <source>
        <dbReference type="Pfam" id="PF13192"/>
    </source>
</evidence>
<gene>
    <name evidence="13" type="primary">ahpF</name>
    <name evidence="13" type="ORF">NMP03_03335</name>
</gene>
<comment type="cofactor">
    <cofactor evidence="1">
        <name>FAD</name>
        <dbReference type="ChEBI" id="CHEBI:57692"/>
    </cofactor>
</comment>
<dbReference type="PROSITE" id="PS51354">
    <property type="entry name" value="GLUTAREDOXIN_2"/>
    <property type="match status" value="1"/>
</dbReference>
<comment type="similarity">
    <text evidence="2">Belongs to the class-II pyridine nucleotide-disulfide oxidoreductase family.</text>
</comment>
<evidence type="ECO:0000256" key="7">
    <source>
        <dbReference type="ARBA" id="ARBA00023002"/>
    </source>
</evidence>
<feature type="domain" description="FAD/NAD(P)-binding" evidence="11">
    <location>
        <begin position="212"/>
        <end position="501"/>
    </location>
</feature>
<dbReference type="PRINTS" id="PR00469">
    <property type="entry name" value="PNDRDTASEII"/>
</dbReference>
<dbReference type="Gene3D" id="3.50.50.60">
    <property type="entry name" value="FAD/NAD(P)-binding domain"/>
    <property type="match status" value="2"/>
</dbReference>
<dbReference type="RefSeq" id="WP_256507122.1">
    <property type="nucleotide sequence ID" value="NZ_CP101740.1"/>
</dbReference>
<evidence type="ECO:0000256" key="5">
    <source>
        <dbReference type="ARBA" id="ARBA00022630"/>
    </source>
</evidence>
<evidence type="ECO:0000256" key="2">
    <source>
        <dbReference type="ARBA" id="ARBA00009333"/>
    </source>
</evidence>
<keyword evidence="7" id="KW-0560">Oxidoreductase</keyword>
<dbReference type="PIRSF" id="PIRSF000238">
    <property type="entry name" value="AhpF"/>
    <property type="match status" value="1"/>
</dbReference>
<dbReference type="InterPro" id="IPR023753">
    <property type="entry name" value="FAD/NAD-binding_dom"/>
</dbReference>
<evidence type="ECO:0000256" key="10">
    <source>
        <dbReference type="ARBA" id="ARBA00023284"/>
    </source>
</evidence>
<dbReference type="EMBL" id="CP101740">
    <property type="protein sequence ID" value="UUL83279.1"/>
    <property type="molecule type" value="Genomic_DNA"/>
</dbReference>
<keyword evidence="5" id="KW-0285">Flavoprotein</keyword>
<evidence type="ECO:0000256" key="9">
    <source>
        <dbReference type="ARBA" id="ARBA00023157"/>
    </source>
</evidence>
<evidence type="ECO:0000256" key="8">
    <source>
        <dbReference type="ARBA" id="ARBA00023027"/>
    </source>
</evidence>
<protein>
    <recommendedName>
        <fullName evidence="4">Thioredoxin reductase</fullName>
    </recommendedName>
</protein>
<dbReference type="Pfam" id="PF07992">
    <property type="entry name" value="Pyr_redox_2"/>
    <property type="match status" value="1"/>
</dbReference>
<evidence type="ECO:0000256" key="6">
    <source>
        <dbReference type="ARBA" id="ARBA00022827"/>
    </source>
</evidence>
<organism evidence="13 14">
    <name type="scientific">Sphingomonas qomolangmaensis</name>
    <dbReference type="NCBI Taxonomy" id="2918765"/>
    <lineage>
        <taxon>Bacteria</taxon>
        <taxon>Pseudomonadati</taxon>
        <taxon>Pseudomonadota</taxon>
        <taxon>Alphaproteobacteria</taxon>
        <taxon>Sphingomonadales</taxon>
        <taxon>Sphingomonadaceae</taxon>
        <taxon>Sphingomonas</taxon>
    </lineage>
</organism>
<keyword evidence="14" id="KW-1185">Reference proteome</keyword>
<dbReference type="InterPro" id="IPR012336">
    <property type="entry name" value="Thioredoxin-like_fold"/>
</dbReference>
<evidence type="ECO:0000256" key="4">
    <source>
        <dbReference type="ARBA" id="ARBA00018719"/>
    </source>
</evidence>
<dbReference type="PRINTS" id="PR00368">
    <property type="entry name" value="FADPNR"/>
</dbReference>
<keyword evidence="9" id="KW-1015">Disulfide bond</keyword>
<dbReference type="PROSITE" id="PS00573">
    <property type="entry name" value="PYRIDINE_REDOX_2"/>
    <property type="match status" value="1"/>
</dbReference>
<dbReference type="Proteomes" id="UP001058533">
    <property type="component" value="Chromosome"/>
</dbReference>
<dbReference type="InterPro" id="IPR044141">
    <property type="entry name" value="AhpF_NTD_C"/>
</dbReference>
<dbReference type="InterPro" id="IPR036249">
    <property type="entry name" value="Thioredoxin-like_sf"/>
</dbReference>
<keyword evidence="10" id="KW-0676">Redox-active center</keyword>
<dbReference type="InterPro" id="IPR008255">
    <property type="entry name" value="Pyr_nucl-diS_OxRdtase_2_AS"/>
</dbReference>
<proteinExistence type="inferred from homology"/>
<keyword evidence="8" id="KW-0520">NAD</keyword>
<evidence type="ECO:0000259" key="11">
    <source>
        <dbReference type="Pfam" id="PF07992"/>
    </source>
</evidence>
<evidence type="ECO:0000256" key="1">
    <source>
        <dbReference type="ARBA" id="ARBA00001974"/>
    </source>
</evidence>
<dbReference type="InterPro" id="IPR012081">
    <property type="entry name" value="Alkyl_hydroperoxide_Rdtase_suF"/>
</dbReference>
<name>A0ABY5LC21_9SPHN</name>
<comment type="subunit">
    <text evidence="3">Homodimer.</text>
</comment>
<dbReference type="CDD" id="cd02974">
    <property type="entry name" value="AhpF_NTD_N"/>
    <property type="match status" value="1"/>
</dbReference>
<dbReference type="InterPro" id="IPR044142">
    <property type="entry name" value="AhpF_NTD_N"/>
</dbReference>
<dbReference type="InterPro" id="IPR036188">
    <property type="entry name" value="FAD/NAD-bd_sf"/>
</dbReference>
<dbReference type="Pfam" id="PF13192">
    <property type="entry name" value="Thioredoxin_3"/>
    <property type="match status" value="1"/>
</dbReference>